<dbReference type="Gene3D" id="3.40.50.720">
    <property type="entry name" value="NAD(P)-binding Rossmann-like Domain"/>
    <property type="match status" value="1"/>
</dbReference>
<sequence length="311" mass="33493">MARRAIGANRLPMSEKRRISFLGLGVMGGPIARHLARAGHELTIYNRTPERRERWQARNPELSVRVASSPADAAEGAEVVITCVGNDDDLSDVVLGPNGVFRSLKRGGLFIDHTTASARIARQIAVEARDLQVHCVDAPMTGSQIGAEEGRLTLMCGGRPDAIAAAMPVFEAYTRRVVHIGRAGAGQTAKMANQICIAGIVAGLSEAMRFAQASHLDTDKVYEAISGGAAQSWQMDNRWKTMAADEFDFGFAVDWMRKDLGLAMDEGRGLGVSLPITALVNQFYAEVQAIGGGRLDTSALVRRLPLPGKRK</sequence>
<dbReference type="InterPro" id="IPR008927">
    <property type="entry name" value="6-PGluconate_DH-like_C_sf"/>
</dbReference>
<name>A0ABU8S4F4_9SPHN</name>
<accession>A0ABU8S4F4</accession>
<protein>
    <submittedName>
        <fullName evidence="5">NAD(P)-dependent oxidoreductase</fullName>
        <ecNumber evidence="5">1.1.-.-</ecNumber>
    </submittedName>
</protein>
<dbReference type="InterPro" id="IPR006115">
    <property type="entry name" value="6PGDH_NADP-bd"/>
</dbReference>
<keyword evidence="1 5" id="KW-0560">Oxidoreductase</keyword>
<keyword evidence="2" id="KW-0520">NAD</keyword>
<evidence type="ECO:0000256" key="2">
    <source>
        <dbReference type="ARBA" id="ARBA00023027"/>
    </source>
</evidence>
<comment type="caution">
    <text evidence="5">The sequence shown here is derived from an EMBL/GenBank/DDBJ whole genome shotgun (WGS) entry which is preliminary data.</text>
</comment>
<dbReference type="Proteomes" id="UP001379235">
    <property type="component" value="Unassembled WGS sequence"/>
</dbReference>
<dbReference type="Gene3D" id="1.10.1040.10">
    <property type="entry name" value="N-(1-d-carboxylethyl)-l-norvaline Dehydrogenase, domain 2"/>
    <property type="match status" value="1"/>
</dbReference>
<feature type="domain" description="3-hydroxyisobutyrate dehydrogenase-like NAD-binding" evidence="4">
    <location>
        <begin position="184"/>
        <end position="303"/>
    </location>
</feature>
<dbReference type="GO" id="GO:0016491">
    <property type="term" value="F:oxidoreductase activity"/>
    <property type="evidence" value="ECO:0007669"/>
    <property type="project" value="UniProtKB-KW"/>
</dbReference>
<dbReference type="Pfam" id="PF14833">
    <property type="entry name" value="NAD_binding_11"/>
    <property type="match status" value="1"/>
</dbReference>
<dbReference type="Pfam" id="PF03446">
    <property type="entry name" value="NAD_binding_2"/>
    <property type="match status" value="1"/>
</dbReference>
<evidence type="ECO:0000313" key="5">
    <source>
        <dbReference type="EMBL" id="MEJ6008439.1"/>
    </source>
</evidence>
<dbReference type="InterPro" id="IPR029154">
    <property type="entry name" value="HIBADH-like_NADP-bd"/>
</dbReference>
<feature type="domain" description="6-phosphogluconate dehydrogenase NADP-binding" evidence="3">
    <location>
        <begin position="18"/>
        <end position="181"/>
    </location>
</feature>
<dbReference type="SUPFAM" id="SSF48179">
    <property type="entry name" value="6-phosphogluconate dehydrogenase C-terminal domain-like"/>
    <property type="match status" value="1"/>
</dbReference>
<organism evidence="5 6">
    <name type="scientific">Novosphingobium aquae</name>
    <dbReference type="NCBI Taxonomy" id="3133435"/>
    <lineage>
        <taxon>Bacteria</taxon>
        <taxon>Pseudomonadati</taxon>
        <taxon>Pseudomonadota</taxon>
        <taxon>Alphaproteobacteria</taxon>
        <taxon>Sphingomonadales</taxon>
        <taxon>Sphingomonadaceae</taxon>
        <taxon>Novosphingobium</taxon>
    </lineage>
</organism>
<dbReference type="InterPro" id="IPR036291">
    <property type="entry name" value="NAD(P)-bd_dom_sf"/>
</dbReference>
<dbReference type="InterPro" id="IPR015815">
    <property type="entry name" value="HIBADH-related"/>
</dbReference>
<keyword evidence="6" id="KW-1185">Reference proteome</keyword>
<evidence type="ECO:0000313" key="6">
    <source>
        <dbReference type="Proteomes" id="UP001379235"/>
    </source>
</evidence>
<dbReference type="EMBL" id="JBBHJY010000001">
    <property type="protein sequence ID" value="MEJ6008439.1"/>
    <property type="molecule type" value="Genomic_DNA"/>
</dbReference>
<dbReference type="EC" id="1.1.-.-" evidence="5"/>
<dbReference type="SUPFAM" id="SSF51735">
    <property type="entry name" value="NAD(P)-binding Rossmann-fold domains"/>
    <property type="match status" value="1"/>
</dbReference>
<dbReference type="InterPro" id="IPR013328">
    <property type="entry name" value="6PGD_dom2"/>
</dbReference>
<dbReference type="PANTHER" id="PTHR43060">
    <property type="entry name" value="3-HYDROXYISOBUTYRATE DEHYDROGENASE-LIKE 1, MITOCHONDRIAL-RELATED"/>
    <property type="match status" value="1"/>
</dbReference>
<evidence type="ECO:0000256" key="1">
    <source>
        <dbReference type="ARBA" id="ARBA00023002"/>
    </source>
</evidence>
<gene>
    <name evidence="5" type="ORF">WG900_00750</name>
</gene>
<evidence type="ECO:0000259" key="3">
    <source>
        <dbReference type="Pfam" id="PF03446"/>
    </source>
</evidence>
<reference evidence="5 6" key="1">
    <citation type="submission" date="2024-03" db="EMBL/GenBank/DDBJ databases">
        <authorList>
            <person name="Jo J.-H."/>
        </authorList>
    </citation>
    <scope>NUCLEOTIDE SEQUENCE [LARGE SCALE GENOMIC DNA]</scope>
    <source>
        <strain evidence="5 6">AS3R-12</strain>
    </source>
</reference>
<dbReference type="PIRSF" id="PIRSF000103">
    <property type="entry name" value="HIBADH"/>
    <property type="match status" value="1"/>
</dbReference>
<dbReference type="PANTHER" id="PTHR43060:SF15">
    <property type="entry name" value="3-HYDROXYISOBUTYRATE DEHYDROGENASE-LIKE 1, MITOCHONDRIAL-RELATED"/>
    <property type="match status" value="1"/>
</dbReference>
<evidence type="ECO:0000259" key="4">
    <source>
        <dbReference type="Pfam" id="PF14833"/>
    </source>
</evidence>
<dbReference type="RefSeq" id="WP_339965295.1">
    <property type="nucleotide sequence ID" value="NZ_JBBHJY010000001.1"/>
</dbReference>
<proteinExistence type="predicted"/>